<dbReference type="InterPro" id="IPR027417">
    <property type="entry name" value="P-loop_NTPase"/>
</dbReference>
<dbReference type="KEGG" id="sbh:SBI_04924"/>
<dbReference type="PANTHER" id="PTHR47691:SF3">
    <property type="entry name" value="HTH-TYPE TRANSCRIPTIONAL REGULATOR RV0890C-RELATED"/>
    <property type="match status" value="1"/>
</dbReference>
<dbReference type="Proteomes" id="UP000000377">
    <property type="component" value="Chromosome"/>
</dbReference>
<feature type="compositionally biased region" description="Basic and acidic residues" evidence="1">
    <location>
        <begin position="447"/>
        <end position="461"/>
    </location>
</feature>
<dbReference type="HOGENOM" id="CLU_004665_2_1_11"/>
<protein>
    <submittedName>
        <fullName evidence="3">Transcriptional regulator</fullName>
    </submittedName>
</protein>
<dbReference type="InterPro" id="IPR036388">
    <property type="entry name" value="WH-like_DNA-bd_sf"/>
</dbReference>
<dbReference type="PANTHER" id="PTHR47691">
    <property type="entry name" value="REGULATOR-RELATED"/>
    <property type="match status" value="1"/>
</dbReference>
<dbReference type="STRING" id="749414.SBI_04924"/>
<accession>D7C2Y2</accession>
<dbReference type="PATRIC" id="fig|749414.3.peg.5090"/>
<dbReference type="InterPro" id="IPR042197">
    <property type="entry name" value="Apaf_helical"/>
</dbReference>
<dbReference type="PRINTS" id="PR00364">
    <property type="entry name" value="DISEASERSIST"/>
</dbReference>
<feature type="compositionally biased region" description="Basic residues" evidence="1">
    <location>
        <begin position="476"/>
        <end position="501"/>
    </location>
</feature>
<dbReference type="GO" id="GO:0043531">
    <property type="term" value="F:ADP binding"/>
    <property type="evidence" value="ECO:0007669"/>
    <property type="project" value="InterPro"/>
</dbReference>
<evidence type="ECO:0000256" key="1">
    <source>
        <dbReference type="SAM" id="MobiDB-lite"/>
    </source>
</evidence>
<sequence length="552" mass="60414">MPAPSSAFTGRDTILNTLTAALRPGSSEDTPPLHVVAGLAGVGKTELVLHVANRVLNQDSWFPGGVLFIDLFGYAPERRLSPGRALGSLLQALAVPDEYMPAELQDRARLYRSVLASYAQQGRRILVVLDNALDGAQVEPLLPGDPGIPVLVTSRHTLADLDARLHDLSVLDPKHAVDLLRLVLRRAHGRDDTRVDDAMDSAENIVQLCGLLPLALRIVAALLADQPRRPLSSMEQALSDTHRRLQRLSRGSLAVRAAFELSYQHLPSEQARLFRLLPVNPGPDISTDSAGRLADIEPYAAEEILESLTRGHLVETGASYGRWRMHDLIRIYADELGRSRDKDGRPAAVQRLLLHYKDFTLDAGSQFAPEVPVSDRFSRAAALSWLDDEVSNIVAAAPYASAEGYPSIAVTLVASISQYLMDLTRESAPHAPRKWFSYRRGGGTEQSRPHSARDARFRQGRPDTTTGCHPAAKGGKSSRRRCGAHQSRAHAGRTAPARRSRERFPAGHRDLCRTRRQARRSGHPEQSGDVSQGTGTERGGRRSPHEGTGRLP</sequence>
<evidence type="ECO:0000313" key="3">
    <source>
        <dbReference type="EMBL" id="ADI08044.1"/>
    </source>
</evidence>
<dbReference type="Gene3D" id="3.40.50.300">
    <property type="entry name" value="P-loop containing nucleotide triphosphate hydrolases"/>
    <property type="match status" value="1"/>
</dbReference>
<organism evidence="3 4">
    <name type="scientific">Streptomyces bingchenggensis (strain BCW-1)</name>
    <dbReference type="NCBI Taxonomy" id="749414"/>
    <lineage>
        <taxon>Bacteria</taxon>
        <taxon>Bacillati</taxon>
        <taxon>Actinomycetota</taxon>
        <taxon>Actinomycetes</taxon>
        <taxon>Kitasatosporales</taxon>
        <taxon>Streptomycetaceae</taxon>
        <taxon>Streptomyces</taxon>
    </lineage>
</organism>
<evidence type="ECO:0000313" key="4">
    <source>
        <dbReference type="Proteomes" id="UP000000377"/>
    </source>
</evidence>
<feature type="compositionally biased region" description="Basic and acidic residues" evidence="1">
    <location>
        <begin position="502"/>
        <end position="513"/>
    </location>
</feature>
<dbReference type="Gene3D" id="1.10.10.10">
    <property type="entry name" value="Winged helix-like DNA-binding domain superfamily/Winged helix DNA-binding domain"/>
    <property type="match status" value="1"/>
</dbReference>
<gene>
    <name evidence="3" type="ordered locus">SBI_04924</name>
</gene>
<dbReference type="Gene3D" id="1.10.8.430">
    <property type="entry name" value="Helical domain of apoptotic protease-activating factors"/>
    <property type="match status" value="1"/>
</dbReference>
<dbReference type="InterPro" id="IPR041664">
    <property type="entry name" value="AAA_16"/>
</dbReference>
<dbReference type="AlphaFoldDB" id="D7C2Y2"/>
<feature type="domain" description="Orc1-like AAA ATPase" evidence="2">
    <location>
        <begin position="8"/>
        <end position="132"/>
    </location>
</feature>
<name>D7C2Y2_STRBB</name>
<dbReference type="SUPFAM" id="SSF52540">
    <property type="entry name" value="P-loop containing nucleoside triphosphate hydrolases"/>
    <property type="match status" value="1"/>
</dbReference>
<dbReference type="Pfam" id="PF13191">
    <property type="entry name" value="AAA_16"/>
    <property type="match status" value="1"/>
</dbReference>
<proteinExistence type="predicted"/>
<reference evidence="3 4" key="1">
    <citation type="journal article" date="2010" name="J. Bacteriol.">
        <title>Genome sequence of the milbemycin-producing bacterium Streptomyces bingchenggensis.</title>
        <authorList>
            <person name="Wang X.J."/>
            <person name="Yan Y.J."/>
            <person name="Zhang B."/>
            <person name="An J."/>
            <person name="Wang J.J."/>
            <person name="Tian J."/>
            <person name="Jiang L."/>
            <person name="Chen Y.H."/>
            <person name="Huang S.X."/>
            <person name="Yin M."/>
            <person name="Zhang J."/>
            <person name="Gao A.L."/>
            <person name="Liu C.X."/>
            <person name="Zhu Z.X."/>
            <person name="Xiang W.S."/>
        </authorList>
    </citation>
    <scope>NUCLEOTIDE SEQUENCE [LARGE SCALE GENOMIC DNA]</scope>
    <source>
        <strain evidence="3 4">BCW-1</strain>
    </source>
</reference>
<feature type="compositionally biased region" description="Basic and acidic residues" evidence="1">
    <location>
        <begin position="538"/>
        <end position="552"/>
    </location>
</feature>
<feature type="region of interest" description="Disordered" evidence="1">
    <location>
        <begin position="434"/>
        <end position="552"/>
    </location>
</feature>
<keyword evidence="4" id="KW-1185">Reference proteome</keyword>
<dbReference type="eggNOG" id="COG3903">
    <property type="taxonomic scope" value="Bacteria"/>
</dbReference>
<dbReference type="EMBL" id="CP002047">
    <property type="protein sequence ID" value="ADI08044.1"/>
    <property type="molecule type" value="Genomic_DNA"/>
</dbReference>
<evidence type="ECO:0000259" key="2">
    <source>
        <dbReference type="Pfam" id="PF13191"/>
    </source>
</evidence>